<gene>
    <name evidence="1" type="ORF">CR513_03496</name>
</gene>
<evidence type="ECO:0000313" key="2">
    <source>
        <dbReference type="Proteomes" id="UP000257109"/>
    </source>
</evidence>
<proteinExistence type="predicted"/>
<dbReference type="AlphaFoldDB" id="A0A371I9S5"/>
<organism evidence="1 2">
    <name type="scientific">Mucuna pruriens</name>
    <name type="common">Velvet bean</name>
    <name type="synonym">Dolichos pruriens</name>
    <dbReference type="NCBI Taxonomy" id="157652"/>
    <lineage>
        <taxon>Eukaryota</taxon>
        <taxon>Viridiplantae</taxon>
        <taxon>Streptophyta</taxon>
        <taxon>Embryophyta</taxon>
        <taxon>Tracheophyta</taxon>
        <taxon>Spermatophyta</taxon>
        <taxon>Magnoliopsida</taxon>
        <taxon>eudicotyledons</taxon>
        <taxon>Gunneridae</taxon>
        <taxon>Pentapetalae</taxon>
        <taxon>rosids</taxon>
        <taxon>fabids</taxon>
        <taxon>Fabales</taxon>
        <taxon>Fabaceae</taxon>
        <taxon>Papilionoideae</taxon>
        <taxon>50 kb inversion clade</taxon>
        <taxon>NPAAA clade</taxon>
        <taxon>indigoferoid/millettioid clade</taxon>
        <taxon>Phaseoleae</taxon>
        <taxon>Mucuna</taxon>
    </lineage>
</organism>
<name>A0A371I9S5_MUCPR</name>
<dbReference type="EMBL" id="QJKJ01000576">
    <property type="protein sequence ID" value="RDY11790.1"/>
    <property type="molecule type" value="Genomic_DNA"/>
</dbReference>
<sequence>MVVLNTQKCECGTFQALRYLSLHVIVAYAHFVDISYSIKNIANAYSRQRESQHRQKYGYCKRKGHNQSNCPHILKDHGLVDESQNV</sequence>
<reference evidence="1" key="1">
    <citation type="submission" date="2018-05" db="EMBL/GenBank/DDBJ databases">
        <title>Draft genome of Mucuna pruriens seed.</title>
        <authorList>
            <person name="Nnadi N.E."/>
            <person name="Vos R."/>
            <person name="Hasami M.H."/>
            <person name="Devisetty U.K."/>
            <person name="Aguiy J.C."/>
        </authorList>
    </citation>
    <scope>NUCLEOTIDE SEQUENCE [LARGE SCALE GENOMIC DNA]</scope>
    <source>
        <strain evidence="1">JCA_2017</strain>
    </source>
</reference>
<keyword evidence="2" id="KW-1185">Reference proteome</keyword>
<comment type="caution">
    <text evidence="1">The sequence shown here is derived from an EMBL/GenBank/DDBJ whole genome shotgun (WGS) entry which is preliminary data.</text>
</comment>
<feature type="non-terminal residue" evidence="1">
    <location>
        <position position="1"/>
    </location>
</feature>
<protein>
    <submittedName>
        <fullName evidence="1">Uncharacterized protein</fullName>
    </submittedName>
</protein>
<evidence type="ECO:0000313" key="1">
    <source>
        <dbReference type="EMBL" id="RDY11790.1"/>
    </source>
</evidence>
<dbReference type="Proteomes" id="UP000257109">
    <property type="component" value="Unassembled WGS sequence"/>
</dbReference>
<accession>A0A371I9S5</accession>